<dbReference type="CDD" id="cd06644">
    <property type="entry name" value="STKc_STK10"/>
    <property type="match status" value="1"/>
</dbReference>
<dbReference type="GO" id="GO:2000401">
    <property type="term" value="P:regulation of lymphocyte migration"/>
    <property type="evidence" value="ECO:0007669"/>
    <property type="project" value="Ensembl"/>
</dbReference>
<dbReference type="PROSITE" id="PS00107">
    <property type="entry name" value="PROTEIN_KINASE_ATP"/>
    <property type="match status" value="1"/>
</dbReference>
<dbReference type="PANTHER" id="PTHR46538:SF2">
    <property type="entry name" value="NON-SPECIFIC SERINE_THREONINE PROTEIN KINASE"/>
    <property type="match status" value="1"/>
</dbReference>
<dbReference type="PROSITE" id="PS00108">
    <property type="entry name" value="PROTEIN_KINASE_ST"/>
    <property type="match status" value="1"/>
</dbReference>
<feature type="region of interest" description="Disordered" evidence="16">
    <location>
        <begin position="424"/>
        <end position="512"/>
    </location>
</feature>
<dbReference type="KEGG" id="bbis:104996900"/>
<evidence type="ECO:0000256" key="15">
    <source>
        <dbReference type="PROSITE-ProRule" id="PRU10141"/>
    </source>
</evidence>
<evidence type="ECO:0000256" key="14">
    <source>
        <dbReference type="ARBA" id="ARBA00048679"/>
    </source>
</evidence>
<keyword evidence="5" id="KW-0723">Serine/threonine-protein kinase</keyword>
<dbReference type="GO" id="GO:0005524">
    <property type="term" value="F:ATP binding"/>
    <property type="evidence" value="ECO:0007669"/>
    <property type="project" value="UniProtKB-UniRule"/>
</dbReference>
<dbReference type="GO" id="GO:0042803">
    <property type="term" value="F:protein homodimerization activity"/>
    <property type="evidence" value="ECO:0007669"/>
    <property type="project" value="Ensembl"/>
</dbReference>
<proteinExistence type="inferred from homology"/>
<reference evidence="19" key="1">
    <citation type="submission" date="2025-08" db="UniProtKB">
        <authorList>
            <consortium name="RefSeq"/>
        </authorList>
    </citation>
    <scope>IDENTIFICATION</scope>
    <source>
        <tissue evidence="19">Blood</tissue>
    </source>
</reference>
<evidence type="ECO:0000256" key="1">
    <source>
        <dbReference type="ARBA" id="ARBA00004202"/>
    </source>
</evidence>
<sequence>MAFANFRRILRLSTFEKRKSREYEHVRRDLDPNEVWEIVGELGDGAFGKVYKAKNKETGALAAAKVIETNSEEELEDYIVEIEILATCDHPYIVKLLGAYYYDGKLWIMIEFCPGGAVDAIMLELDRGLTEPQIQVVCRQMLEALTFLHGKKIIHRDLKAGNVLMTLEGDIRLADFGVSAKNLKTLQKRDSFIGTPYWMAPEVVMCETMKDTPYDYKADIWSLGITLIEMAQIEPPHHELNPMRVLLKIAKSDPPTLLSPSKWSAEFRDFLKTALDKNPETRPSAAQLLEHPFVSSVTSNKALRELVAEAKAEVMEEIEDGRDEGDEEDAVEAASPLENHTRDSSEVSQLSIDADKLLKESPFTPPPPSQPQDGANGPSEPPGHGALPATSPLDVAPGNENGQAVPVPLRKFRPVSMGARIQVSEEKQAADQGGDLSPAASRSQKASQSRPNSSALETLRSELTNGSLELPTPGAQSLSKRDSDCGSVSTSGSTDFGTSLSADMSVNKESGSLSIKDSRLHNKTLKRTRKFVVDGVEVSITTSKIISEDEKKDEEMRFLRRQELRELRLLQKEEHRNQTQLSSKHELQLEQMHKRFEQEINAKKKFFDIELENLERQQKQQVEKMEQDHAVRRREEAKRIRLEQERDYAKFQEQLKLMKKEVKNEVEKLPRQQRKESMKQKMEEHTQKKQLLDRDFVAKQKEDLELAMKRITADNRREICDKERECLTRKQELLRDREAALWEMEEHHLQERHQLVKQQLKDQYFLQRHELLRKHEKEREQMQRYNQRMIEQLKVRQQQEKARLPKIQRSEGKTRMAMYKKSLHINGAGSAAEQREKIKQFSQQEEKRQKAERLQQQQKHENQMRDMLAQCDSNMSELQQLQNEKCHLLIEHETQKLKALDESHNQNLKEWRDKLRPRKKALEEDLNQKKREQEMFFKMNEESECANPTSPNKVTKFFPYSSADAAS</sequence>
<feature type="compositionally biased region" description="Acidic residues" evidence="16">
    <location>
        <begin position="318"/>
        <end position="331"/>
    </location>
</feature>
<evidence type="ECO:0000259" key="17">
    <source>
        <dbReference type="PROSITE" id="PS50011"/>
    </source>
</evidence>
<comment type="catalytic activity">
    <reaction evidence="13">
        <text>L-threonyl-[protein] + ATP = O-phospho-L-threonyl-[protein] + ADP + H(+)</text>
        <dbReference type="Rhea" id="RHEA:46608"/>
        <dbReference type="Rhea" id="RHEA-COMP:11060"/>
        <dbReference type="Rhea" id="RHEA-COMP:11605"/>
        <dbReference type="ChEBI" id="CHEBI:15378"/>
        <dbReference type="ChEBI" id="CHEBI:30013"/>
        <dbReference type="ChEBI" id="CHEBI:30616"/>
        <dbReference type="ChEBI" id="CHEBI:61977"/>
        <dbReference type="ChEBI" id="CHEBI:456216"/>
        <dbReference type="EC" id="2.7.11.1"/>
    </reaction>
</comment>
<evidence type="ECO:0000256" key="7">
    <source>
        <dbReference type="ARBA" id="ARBA00022679"/>
    </source>
</evidence>
<dbReference type="FunFam" id="3.30.200.20:FF:000120">
    <property type="entry name" value="STE20-like serine/threonine-protein kinase"/>
    <property type="match status" value="1"/>
</dbReference>
<protein>
    <recommendedName>
        <fullName evidence="3">non-specific serine/threonine protein kinase</fullName>
        <ecNumber evidence="3">2.7.11.1</ecNumber>
    </recommendedName>
</protein>
<feature type="domain" description="Protein kinase" evidence="17">
    <location>
        <begin position="36"/>
        <end position="294"/>
    </location>
</feature>
<dbReference type="OrthoDB" id="10027016at2759"/>
<dbReference type="Gene3D" id="3.30.200.20">
    <property type="entry name" value="Phosphorylase Kinase, domain 1"/>
    <property type="match status" value="1"/>
</dbReference>
<dbReference type="GO" id="GO:0005886">
    <property type="term" value="C:plasma membrane"/>
    <property type="evidence" value="ECO:0007669"/>
    <property type="project" value="UniProtKB-SubCell"/>
</dbReference>
<evidence type="ECO:0000256" key="8">
    <source>
        <dbReference type="ARBA" id="ARBA00022741"/>
    </source>
</evidence>
<dbReference type="RefSeq" id="XP_010849592.1">
    <property type="nucleotide sequence ID" value="XM_010851290.1"/>
</dbReference>
<evidence type="ECO:0000313" key="19">
    <source>
        <dbReference type="RefSeq" id="XP_010849592.1"/>
    </source>
</evidence>
<dbReference type="GO" id="GO:0004674">
    <property type="term" value="F:protein serine/threonine kinase activity"/>
    <property type="evidence" value="ECO:0007669"/>
    <property type="project" value="UniProtKB-KW"/>
</dbReference>
<keyword evidence="4" id="KW-1003">Cell membrane</keyword>
<feature type="region of interest" description="Disordered" evidence="16">
    <location>
        <begin position="666"/>
        <end position="688"/>
    </location>
</feature>
<dbReference type="InterPro" id="IPR008271">
    <property type="entry name" value="Ser/Thr_kinase_AS"/>
</dbReference>
<comment type="similarity">
    <text evidence="2">Belongs to the protein kinase superfamily. STE Ser/Thr protein kinase family. STE20 subfamily.</text>
</comment>
<gene>
    <name evidence="19" type="primary">STK10</name>
</gene>
<keyword evidence="18" id="KW-1185">Reference proteome</keyword>
<dbReference type="FunFam" id="1.10.510.10:FF:000081">
    <property type="entry name" value="STE20-like serine/threonine-protein kinase"/>
    <property type="match status" value="1"/>
</dbReference>
<dbReference type="CTD" id="6793"/>
<dbReference type="AlphaFoldDB" id="A0A6P3ICY0"/>
<feature type="binding site" evidence="15">
    <location>
        <position position="65"/>
    </location>
    <ligand>
        <name>ATP</name>
        <dbReference type="ChEBI" id="CHEBI:30616"/>
    </ligand>
</feature>
<evidence type="ECO:0000256" key="2">
    <source>
        <dbReference type="ARBA" id="ARBA00008874"/>
    </source>
</evidence>
<keyword evidence="8 15" id="KW-0547">Nucleotide-binding</keyword>
<dbReference type="PROSITE" id="PS50011">
    <property type="entry name" value="PROTEIN_KINASE_DOM"/>
    <property type="match status" value="1"/>
</dbReference>
<evidence type="ECO:0000256" key="6">
    <source>
        <dbReference type="ARBA" id="ARBA00022553"/>
    </source>
</evidence>
<comment type="catalytic activity">
    <reaction evidence="14">
        <text>L-seryl-[protein] + ATP = O-phospho-L-seryl-[protein] + ADP + H(+)</text>
        <dbReference type="Rhea" id="RHEA:17989"/>
        <dbReference type="Rhea" id="RHEA-COMP:9863"/>
        <dbReference type="Rhea" id="RHEA-COMP:11604"/>
        <dbReference type="ChEBI" id="CHEBI:15378"/>
        <dbReference type="ChEBI" id="CHEBI:29999"/>
        <dbReference type="ChEBI" id="CHEBI:30616"/>
        <dbReference type="ChEBI" id="CHEBI:83421"/>
        <dbReference type="ChEBI" id="CHEBI:456216"/>
        <dbReference type="EC" id="2.7.11.1"/>
    </reaction>
</comment>
<dbReference type="PANTHER" id="PTHR46538">
    <property type="entry name" value="PROTEIN KINASE DOMAIN-CONTAINING PROTEIN"/>
    <property type="match status" value="1"/>
</dbReference>
<dbReference type="Pfam" id="PF00069">
    <property type="entry name" value="Pkinase"/>
    <property type="match status" value="1"/>
</dbReference>
<evidence type="ECO:0000256" key="5">
    <source>
        <dbReference type="ARBA" id="ARBA00022527"/>
    </source>
</evidence>
<dbReference type="GO" id="GO:0071593">
    <property type="term" value="P:lymphocyte aggregation"/>
    <property type="evidence" value="ECO:0007669"/>
    <property type="project" value="Ensembl"/>
</dbReference>
<keyword evidence="9 19" id="KW-0418">Kinase</keyword>
<dbReference type="InterPro" id="IPR042743">
    <property type="entry name" value="STK10_STKc"/>
</dbReference>
<feature type="compositionally biased region" description="Polar residues" evidence="16">
    <location>
        <begin position="486"/>
        <end position="512"/>
    </location>
</feature>
<evidence type="ECO:0000256" key="10">
    <source>
        <dbReference type="ARBA" id="ARBA00022840"/>
    </source>
</evidence>
<organism evidence="18 19">
    <name type="scientific">Bison bison bison</name>
    <name type="common">North American plains bison</name>
    <dbReference type="NCBI Taxonomy" id="43346"/>
    <lineage>
        <taxon>Eukaryota</taxon>
        <taxon>Metazoa</taxon>
        <taxon>Chordata</taxon>
        <taxon>Craniata</taxon>
        <taxon>Vertebrata</taxon>
        <taxon>Euteleostomi</taxon>
        <taxon>Mammalia</taxon>
        <taxon>Eutheria</taxon>
        <taxon>Laurasiatheria</taxon>
        <taxon>Artiodactyla</taxon>
        <taxon>Ruminantia</taxon>
        <taxon>Pecora</taxon>
        <taxon>Bovidae</taxon>
        <taxon>Bovinae</taxon>
        <taxon>Bison</taxon>
    </lineage>
</organism>
<dbReference type="SMART" id="SM00220">
    <property type="entry name" value="S_TKc"/>
    <property type="match status" value="1"/>
</dbReference>
<evidence type="ECO:0000256" key="3">
    <source>
        <dbReference type="ARBA" id="ARBA00012513"/>
    </source>
</evidence>
<dbReference type="InterPro" id="IPR000719">
    <property type="entry name" value="Prot_kinase_dom"/>
</dbReference>
<feature type="compositionally biased region" description="Basic and acidic residues" evidence="16">
    <location>
        <begin position="833"/>
        <end position="863"/>
    </location>
</feature>
<dbReference type="Gene3D" id="1.10.510.10">
    <property type="entry name" value="Transferase(Phosphotransferase) domain 1"/>
    <property type="match status" value="1"/>
</dbReference>
<dbReference type="InterPro" id="IPR017441">
    <property type="entry name" value="Protein_kinase_ATP_BS"/>
</dbReference>
<evidence type="ECO:0000256" key="16">
    <source>
        <dbReference type="SAM" id="MobiDB-lite"/>
    </source>
</evidence>
<comment type="subcellular location">
    <subcellularLocation>
        <location evidence="1">Cell membrane</location>
        <topology evidence="1">Peripheral membrane protein</topology>
    </subcellularLocation>
</comment>
<keyword evidence="10 15" id="KW-0067">ATP-binding</keyword>
<dbReference type="SUPFAM" id="SSF56112">
    <property type="entry name" value="Protein kinase-like (PK-like)"/>
    <property type="match status" value="1"/>
</dbReference>
<dbReference type="InterPro" id="IPR051585">
    <property type="entry name" value="STE20_Ser/Thr_Kinases"/>
</dbReference>
<dbReference type="GO" id="GO:0016604">
    <property type="term" value="C:nuclear body"/>
    <property type="evidence" value="ECO:0007669"/>
    <property type="project" value="Ensembl"/>
</dbReference>
<evidence type="ECO:0000256" key="12">
    <source>
        <dbReference type="ARBA" id="ARBA00023306"/>
    </source>
</evidence>
<keyword evidence="11" id="KW-0472">Membrane</keyword>
<evidence type="ECO:0000256" key="4">
    <source>
        <dbReference type="ARBA" id="ARBA00022475"/>
    </source>
</evidence>
<feature type="compositionally biased region" description="Low complexity" evidence="16">
    <location>
        <begin position="437"/>
        <end position="451"/>
    </location>
</feature>
<keyword evidence="6" id="KW-0597">Phosphoprotein</keyword>
<evidence type="ECO:0000256" key="11">
    <source>
        <dbReference type="ARBA" id="ARBA00023136"/>
    </source>
</evidence>
<feature type="region of interest" description="Disordered" evidence="16">
    <location>
        <begin position="941"/>
        <end position="967"/>
    </location>
</feature>
<evidence type="ECO:0000313" key="18">
    <source>
        <dbReference type="Proteomes" id="UP000515208"/>
    </source>
</evidence>
<feature type="region of interest" description="Disordered" evidence="16">
    <location>
        <begin position="827"/>
        <end position="863"/>
    </location>
</feature>
<dbReference type="Pfam" id="PF12474">
    <property type="entry name" value="PKK"/>
    <property type="match status" value="2"/>
</dbReference>
<dbReference type="Proteomes" id="UP000515208">
    <property type="component" value="Unplaced"/>
</dbReference>
<feature type="region of interest" description="Disordered" evidence="16">
    <location>
        <begin position="318"/>
        <end position="411"/>
    </location>
</feature>
<evidence type="ECO:0000256" key="9">
    <source>
        <dbReference type="ARBA" id="ARBA00022777"/>
    </source>
</evidence>
<feature type="compositionally biased region" description="Polar residues" evidence="16">
    <location>
        <begin position="452"/>
        <end position="467"/>
    </location>
</feature>
<keyword evidence="7" id="KW-0808">Transferase</keyword>
<dbReference type="EC" id="2.7.11.1" evidence="3"/>
<keyword evidence="12" id="KW-0131">Cell cycle</keyword>
<dbReference type="InterPro" id="IPR022165">
    <property type="entry name" value="PKK"/>
</dbReference>
<name>A0A6P3ICY0_BISBB</name>
<dbReference type="GeneID" id="104996900"/>
<accession>A0A6P3ICY0</accession>
<evidence type="ECO:0000256" key="13">
    <source>
        <dbReference type="ARBA" id="ARBA00047899"/>
    </source>
</evidence>
<dbReference type="InterPro" id="IPR011009">
    <property type="entry name" value="Kinase-like_dom_sf"/>
</dbReference>